<organism evidence="3 4">
    <name type="scientific">Vreelandella piezotolerans</name>
    <dbReference type="NCBI Taxonomy" id="2609667"/>
    <lineage>
        <taxon>Bacteria</taxon>
        <taxon>Pseudomonadati</taxon>
        <taxon>Pseudomonadota</taxon>
        <taxon>Gammaproteobacteria</taxon>
        <taxon>Oceanospirillales</taxon>
        <taxon>Halomonadaceae</taxon>
        <taxon>Vreelandella</taxon>
    </lineage>
</organism>
<gene>
    <name evidence="3" type="ORF">F1978_17495</name>
</gene>
<dbReference type="Gene3D" id="2.40.160.10">
    <property type="entry name" value="Porin"/>
    <property type="match status" value="1"/>
</dbReference>
<reference evidence="3 4" key="1">
    <citation type="submission" date="2019-09" db="EMBL/GenBank/DDBJ databases">
        <title>The Halomonas whole genome shotgun (WGS).</title>
        <authorList>
            <person name="Xie Z."/>
        </authorList>
    </citation>
    <scope>NUCLEOTIDE SEQUENCE [LARGE SCALE GENOMIC DNA]</scope>
    <source>
        <strain evidence="3 4">NBT06E8</strain>
    </source>
</reference>
<evidence type="ECO:0000259" key="2">
    <source>
        <dbReference type="Pfam" id="PF13609"/>
    </source>
</evidence>
<protein>
    <submittedName>
        <fullName evidence="3">Porin</fullName>
    </submittedName>
</protein>
<dbReference type="EMBL" id="VWRT01000029">
    <property type="protein sequence ID" value="KAE8436914.1"/>
    <property type="molecule type" value="Genomic_DNA"/>
</dbReference>
<dbReference type="Proteomes" id="UP000466130">
    <property type="component" value="Unassembled WGS sequence"/>
</dbReference>
<feature type="signal peptide" evidence="1">
    <location>
        <begin position="1"/>
        <end position="26"/>
    </location>
</feature>
<sequence length="333" mass="36824">MKKITRLTFAPLALSLTVAASGQALAEDHHAGPTIYGNLTAGALNVSDRDLDAWAFKAQLGLGGLYTVNDGLRIRYDLVADFANAINSVDFPKTWTRGSHRQDDEEIHVTTARVLLLTDYGSLGFQPRVPSAFWAQLYHNVNKFEYNQMHGQTGQNAIFGQNELASDVISYGTPKFGSFQFIGAVMTTNEYSNQDFDIYTGRLIYDQGPLNFGVGHTQVRRPGINNLHRTTFGIGYDFGLVQLGGVYEHNDDRENSSSAANFDAWGVNVSANLTDNWSASLTYAENDKNLNLDNDVVAGIVRYHFNEDVYAFVEAATYDKTDDNWAVGISVNF</sequence>
<dbReference type="InterPro" id="IPR023614">
    <property type="entry name" value="Porin_dom_sf"/>
</dbReference>
<evidence type="ECO:0000256" key="1">
    <source>
        <dbReference type="SAM" id="SignalP"/>
    </source>
</evidence>
<name>A0ABQ6X4G8_9GAMM</name>
<feature type="chain" id="PRO_5047519723" evidence="1">
    <location>
        <begin position="27"/>
        <end position="333"/>
    </location>
</feature>
<evidence type="ECO:0000313" key="3">
    <source>
        <dbReference type="EMBL" id="KAE8436914.1"/>
    </source>
</evidence>
<dbReference type="SUPFAM" id="SSF56935">
    <property type="entry name" value="Porins"/>
    <property type="match status" value="1"/>
</dbReference>
<proteinExistence type="predicted"/>
<dbReference type="InterPro" id="IPR033900">
    <property type="entry name" value="Gram_neg_porin_domain"/>
</dbReference>
<keyword evidence="4" id="KW-1185">Reference proteome</keyword>
<evidence type="ECO:0000313" key="4">
    <source>
        <dbReference type="Proteomes" id="UP000466130"/>
    </source>
</evidence>
<feature type="domain" description="Porin" evidence="2">
    <location>
        <begin position="13"/>
        <end position="322"/>
    </location>
</feature>
<keyword evidence="1" id="KW-0732">Signal</keyword>
<accession>A0ABQ6X4G8</accession>
<dbReference type="Pfam" id="PF13609">
    <property type="entry name" value="Porin_4"/>
    <property type="match status" value="1"/>
</dbReference>
<dbReference type="RefSeq" id="WP_153844134.1">
    <property type="nucleotide sequence ID" value="NZ_ML762946.1"/>
</dbReference>
<comment type="caution">
    <text evidence="3">The sequence shown here is derived from an EMBL/GenBank/DDBJ whole genome shotgun (WGS) entry which is preliminary data.</text>
</comment>